<feature type="non-terminal residue" evidence="1">
    <location>
        <position position="1"/>
    </location>
</feature>
<comment type="caution">
    <text evidence="1">The sequence shown here is derived from an EMBL/GenBank/DDBJ whole genome shotgun (WGS) entry which is preliminary data.</text>
</comment>
<protein>
    <submittedName>
        <fullName evidence="1">Uncharacterized protein</fullName>
    </submittedName>
</protein>
<organism evidence="1">
    <name type="scientific">marine sediment metagenome</name>
    <dbReference type="NCBI Taxonomy" id="412755"/>
    <lineage>
        <taxon>unclassified sequences</taxon>
        <taxon>metagenomes</taxon>
        <taxon>ecological metagenomes</taxon>
    </lineage>
</organism>
<evidence type="ECO:0000313" key="1">
    <source>
        <dbReference type="EMBL" id="GAJ19400.1"/>
    </source>
</evidence>
<dbReference type="EMBL" id="BARW01043354">
    <property type="protein sequence ID" value="GAJ19400.1"/>
    <property type="molecule type" value="Genomic_DNA"/>
</dbReference>
<proteinExistence type="predicted"/>
<accession>X1W012</accession>
<name>X1W012_9ZZZZ</name>
<sequence length="36" mass="4225">TWGVENYEIDLEANAVMMSACLKLFEYTGNITYYDR</sequence>
<dbReference type="AlphaFoldDB" id="X1W012"/>
<reference evidence="1" key="1">
    <citation type="journal article" date="2014" name="Front. Microbiol.">
        <title>High frequency of phylogenetically diverse reductive dehalogenase-homologous genes in deep subseafloor sedimentary metagenomes.</title>
        <authorList>
            <person name="Kawai M."/>
            <person name="Futagami T."/>
            <person name="Toyoda A."/>
            <person name="Takaki Y."/>
            <person name="Nishi S."/>
            <person name="Hori S."/>
            <person name="Arai W."/>
            <person name="Tsubouchi T."/>
            <person name="Morono Y."/>
            <person name="Uchiyama I."/>
            <person name="Ito T."/>
            <person name="Fujiyama A."/>
            <person name="Inagaki F."/>
            <person name="Takami H."/>
        </authorList>
    </citation>
    <scope>NUCLEOTIDE SEQUENCE</scope>
    <source>
        <strain evidence="1">Expedition CK06-06</strain>
    </source>
</reference>
<gene>
    <name evidence="1" type="ORF">S12H4_63561</name>
</gene>
<feature type="non-terminal residue" evidence="1">
    <location>
        <position position="36"/>
    </location>
</feature>